<evidence type="ECO:0000313" key="3">
    <source>
        <dbReference type="Proteomes" id="UP000195137"/>
    </source>
</evidence>
<dbReference type="Gene3D" id="3.10.20.880">
    <property type="match status" value="1"/>
</dbReference>
<dbReference type="InterPro" id="IPR043129">
    <property type="entry name" value="ATPase_NBD"/>
</dbReference>
<dbReference type="Gene3D" id="3.30.420.480">
    <property type="entry name" value="Domain of unknown function (DUF4445)"/>
    <property type="match status" value="1"/>
</dbReference>
<dbReference type="CDD" id="cd00207">
    <property type="entry name" value="fer2"/>
    <property type="match status" value="1"/>
</dbReference>
<dbReference type="InterPro" id="IPR042259">
    <property type="entry name" value="Raco-like_middle_sf"/>
</dbReference>
<dbReference type="Pfam" id="PF17650">
    <property type="entry name" value="RACo_linker"/>
    <property type="match status" value="1"/>
</dbReference>
<dbReference type="PROSITE" id="PS51085">
    <property type="entry name" value="2FE2S_FER_2"/>
    <property type="match status" value="1"/>
</dbReference>
<gene>
    <name evidence="2" type="ORF">AMET1_1077</name>
</gene>
<accession>A0A1Y3GCX9</accession>
<dbReference type="Pfam" id="PF14574">
    <property type="entry name" value="RACo_C_ter"/>
    <property type="match status" value="1"/>
</dbReference>
<dbReference type="EMBL" id="MRZU01000004">
    <property type="protein sequence ID" value="OUJ18173.1"/>
    <property type="molecule type" value="Genomic_DNA"/>
</dbReference>
<evidence type="ECO:0000313" key="2">
    <source>
        <dbReference type="EMBL" id="OUJ18173.1"/>
    </source>
</evidence>
<dbReference type="InterPro" id="IPR036010">
    <property type="entry name" value="2Fe-2S_ferredoxin-like_sf"/>
</dbReference>
<protein>
    <submittedName>
        <fullName evidence="2">Putative Fe-S clusters-containing protein containing DUF4445 domain</fullName>
    </submittedName>
</protein>
<dbReference type="PANTHER" id="PTHR42895:SF1">
    <property type="entry name" value="IRON-SULFUR CLUSTER PROTEIN"/>
    <property type="match status" value="1"/>
</dbReference>
<dbReference type="InterPro" id="IPR027980">
    <property type="entry name" value="RACo_C"/>
</dbReference>
<evidence type="ECO:0000259" key="1">
    <source>
        <dbReference type="PROSITE" id="PS51085"/>
    </source>
</evidence>
<dbReference type="SUPFAM" id="SSF54292">
    <property type="entry name" value="2Fe-2S ferredoxin-like"/>
    <property type="match status" value="1"/>
</dbReference>
<feature type="domain" description="2Fe-2S ferredoxin-type" evidence="1">
    <location>
        <begin position="1"/>
        <end position="98"/>
    </location>
</feature>
<dbReference type="InterPro" id="IPR012675">
    <property type="entry name" value="Beta-grasp_dom_sf"/>
</dbReference>
<dbReference type="Gene3D" id="3.10.20.30">
    <property type="match status" value="1"/>
</dbReference>
<dbReference type="GO" id="GO:0051536">
    <property type="term" value="F:iron-sulfur cluster binding"/>
    <property type="evidence" value="ECO:0007669"/>
    <property type="project" value="InterPro"/>
</dbReference>
<dbReference type="InterPro" id="IPR052911">
    <property type="entry name" value="Corrinoid_activation_enz"/>
</dbReference>
<organism evidence="2 3">
    <name type="scientific">Methanonatronarchaeum thermophilum</name>
    <dbReference type="NCBI Taxonomy" id="1927129"/>
    <lineage>
        <taxon>Archaea</taxon>
        <taxon>Methanobacteriati</taxon>
        <taxon>Methanobacteriota</taxon>
        <taxon>Methanonatronarchaeia</taxon>
        <taxon>Methanonatronarchaeales</taxon>
        <taxon>Methanonatronarchaeaceae</taxon>
        <taxon>Methanonatronarchaeum</taxon>
    </lineage>
</organism>
<dbReference type="AlphaFoldDB" id="A0A1Y3GCX9"/>
<dbReference type="RefSeq" id="WP_086637467.1">
    <property type="nucleotide sequence ID" value="NZ_MRZU01000004.1"/>
</dbReference>
<dbReference type="Pfam" id="PF17651">
    <property type="entry name" value="Raco_middle"/>
    <property type="match status" value="1"/>
</dbReference>
<dbReference type="InterPro" id="IPR041414">
    <property type="entry name" value="Raco-like_middle"/>
</dbReference>
<name>A0A1Y3GCX9_9EURY</name>
<dbReference type="PANTHER" id="PTHR42895">
    <property type="entry name" value="IRON-SULFUR CLUSTER-BINDING PROTEIN-RELATED"/>
    <property type="match status" value="1"/>
</dbReference>
<sequence>MHIVFEPDGKTIEIEKGKTILDAADKADIDIKSDCGGKGTCGKCIIKIEEGHQSISPLISEEKDSLCKEEIEEGYRYACAAKIQNPGTEVTVSIPSRSRRDKQVILEEGLHVDIELDPQIHKYQIKPEKPSLKDDLSDYERLQKILKQEYGLEVDDIAVNTLRKLPKKLRNDLGRFKEKFTVTLNKNKIIKIEDSHQEKYYGIAIDIGTTTVVAYLVDMTTGEIIDIASEMNPQMRYGEDVMTRVTTTFSEENGMNKMQDTIIKGVNRLISELSEDNNIDKKDILEVTAVGNTGMHHIFAGIHPEFISKSPYVQGIRDAVNLTPADAGVEIYEDGNIHILPTVSGWMGADTIGCLLTTTPYKQDPIQLMIDVGTNGEIVLGNKDRMIGASCAAGPALEGAHMKYGMRAAPGAIQYINLNEELEPQLDVIGDQPPKGICGSGIIDAIAELVRTGIINKDGTYNKNAETDRLRETESGLEYVLAYKSEYNSKHDVTLTNQDIREVQLAKGAISAGAHILMDELGIDKPDEIMLAGAFGNYIDKISALTIGLFPEVGIDDIKMAGNAAGVGARLALIDKNKRQKARELPTQIKYYRLATHEDFDMEFARAQYFPHMEMDKYPNYEKIQELRRCR</sequence>
<proteinExistence type="predicted"/>
<reference evidence="2 3" key="1">
    <citation type="submission" date="2016-12" db="EMBL/GenBank/DDBJ databases">
        <title>Discovery of methanogenic haloarchaea.</title>
        <authorList>
            <person name="Sorokin D.Y."/>
            <person name="Makarova K.S."/>
            <person name="Abbas B."/>
            <person name="Ferrer M."/>
            <person name="Golyshin P.N."/>
        </authorList>
    </citation>
    <scope>NUCLEOTIDE SEQUENCE [LARGE SCALE GENOMIC DNA]</scope>
    <source>
        <strain evidence="2">AMET1</strain>
    </source>
</reference>
<dbReference type="OrthoDB" id="31557at2157"/>
<dbReference type="SUPFAM" id="SSF53067">
    <property type="entry name" value="Actin-like ATPase domain"/>
    <property type="match status" value="1"/>
</dbReference>
<dbReference type="Pfam" id="PF00111">
    <property type="entry name" value="Fer2"/>
    <property type="match status" value="1"/>
</dbReference>
<keyword evidence="3" id="KW-1185">Reference proteome</keyword>
<dbReference type="Proteomes" id="UP000195137">
    <property type="component" value="Unassembled WGS sequence"/>
</dbReference>
<dbReference type="InterPro" id="IPR040506">
    <property type="entry name" value="RACo_linker"/>
</dbReference>
<comment type="caution">
    <text evidence="2">The sequence shown here is derived from an EMBL/GenBank/DDBJ whole genome shotgun (WGS) entry which is preliminary data.</text>
</comment>
<dbReference type="InterPro" id="IPR001041">
    <property type="entry name" value="2Fe-2S_ferredoxin-type"/>
</dbReference>